<evidence type="ECO:0000256" key="8">
    <source>
        <dbReference type="ARBA" id="ARBA00022995"/>
    </source>
</evidence>
<feature type="compositionally biased region" description="Acidic residues" evidence="10">
    <location>
        <begin position="341"/>
        <end position="351"/>
    </location>
</feature>
<evidence type="ECO:0000256" key="4">
    <source>
        <dbReference type="ARBA" id="ARBA00022557"/>
    </source>
</evidence>
<dbReference type="GeneID" id="32707791"/>
<comment type="subcellular location">
    <subcellularLocation>
        <location evidence="1">Virion</location>
    </subcellularLocation>
</comment>
<evidence type="ECO:0000313" key="11">
    <source>
        <dbReference type="EMBL" id="AQS79174.1"/>
    </source>
</evidence>
<evidence type="ECO:0000313" key="12">
    <source>
        <dbReference type="Proteomes" id="UP000243553"/>
    </source>
</evidence>
<feature type="region of interest" description="Disordered" evidence="10">
    <location>
        <begin position="338"/>
        <end position="363"/>
    </location>
</feature>
<dbReference type="SUPFAM" id="SSF88723">
    <property type="entry name" value="PIN domain-like"/>
    <property type="match status" value="1"/>
</dbReference>
<dbReference type="GO" id="GO:0039595">
    <property type="term" value="P:symbiont-mediated degradation of host mRNA"/>
    <property type="evidence" value="ECO:0007669"/>
    <property type="project" value="UniProtKB-KW"/>
</dbReference>
<gene>
    <name evidence="11" type="primary">UL41</name>
</gene>
<dbReference type="RefSeq" id="YP_009361896.1">
    <property type="nucleotide sequence ID" value="NC_034446.1"/>
</dbReference>
<sequence>MGLFGMMRFVYAHRLVHRQSLRPPAGMAAPVAVDLWNVMYTLVERYAQRYPGYTDEAITVRCLSHLLGVLARRRLYPIFVTDRGADGNGRVIYGAKAILACTVAQYGSDDAVEDAGETSPVEESPFSAAGRSGYVAGAAFASIRRRGRPAPGPSREPPGAGVAPGCRPAARLAHQLCMRLVRALGYAYVDCGQMEADDVCANLYHTNTVAYVYSTDTDLLLMGCDIILDVGPCFLPTIRCRDLLRYLKMSYPQFLASFVRCHTDLHPGSACRSVDEVLRDFHWFSPGPPPEQDPESSGSDWSLRVSRRHRRRSKKRSVPEYAAESQVSWAAILAADAPGAVDEEEDDDDWEGLGGDWGAGPDEERLAADTAADAASEESLYASHQRYTMTRRRNVIRDATEALDWLPEPQTREELVERRFVKYVISLITPRRQGQWTVLKRAPVFQDERDGDFVRHAVFRHVRDPDDADHFFAQLWYAVAAPEPYKAVLDRFWNASAPAPPRDRDV</sequence>
<dbReference type="GO" id="GO:0039657">
    <property type="term" value="P:symbiont-mediated suppression of host gene expression"/>
    <property type="evidence" value="ECO:0007669"/>
    <property type="project" value="UniProtKB-KW"/>
</dbReference>
<evidence type="ECO:0000256" key="5">
    <source>
        <dbReference type="ARBA" id="ARBA00022581"/>
    </source>
</evidence>
<keyword evidence="12" id="KW-1185">Reference proteome</keyword>
<evidence type="ECO:0000256" key="10">
    <source>
        <dbReference type="SAM" id="MobiDB-lite"/>
    </source>
</evidence>
<proteinExistence type="inferred from homology"/>
<feature type="region of interest" description="Disordered" evidence="10">
    <location>
        <begin position="285"/>
        <end position="306"/>
    </location>
</feature>
<dbReference type="InterPro" id="IPR029060">
    <property type="entry name" value="PIN-like_dom_sf"/>
</dbReference>
<name>A0A1S6JLM4_HSVA1</name>
<keyword evidence="8" id="KW-1190">Host gene expression shutoff by virus</keyword>
<keyword evidence="6" id="KW-1132">Decay of host mRNAs by virus</keyword>
<evidence type="ECO:0000256" key="7">
    <source>
        <dbReference type="ARBA" id="ARBA00022884"/>
    </source>
</evidence>
<evidence type="ECO:0000256" key="3">
    <source>
        <dbReference type="ARBA" id="ARBA00018606"/>
    </source>
</evidence>
<evidence type="ECO:0000256" key="2">
    <source>
        <dbReference type="ARBA" id="ARBA00009669"/>
    </source>
</evidence>
<evidence type="ECO:0000256" key="1">
    <source>
        <dbReference type="ARBA" id="ARBA00004328"/>
    </source>
</evidence>
<evidence type="ECO:0000256" key="6">
    <source>
        <dbReference type="ARBA" id="ARBA00022616"/>
    </source>
</evidence>
<dbReference type="Gene3D" id="3.40.50.1010">
    <property type="entry name" value="5'-nuclease"/>
    <property type="match status" value="1"/>
</dbReference>
<organism evidence="11 12">
    <name type="scientific">Herpesvirus ateles type 1 (strain Lennette)</name>
    <dbReference type="NCBI Taxonomy" id="35243"/>
    <lineage>
        <taxon>Viruses</taxon>
        <taxon>Duplodnaviria</taxon>
        <taxon>Heunggongvirae</taxon>
        <taxon>Peploviricota</taxon>
        <taxon>Herviviricetes</taxon>
        <taxon>Herpesvirales</taxon>
        <taxon>Orthoherpesviridae</taxon>
        <taxon>Alphaherpesvirinae</taxon>
        <taxon>Simplexvirus</taxon>
        <taxon>Simplexvirus atelinealpha1</taxon>
    </lineage>
</organism>
<keyword evidence="5" id="KW-0945">Host-virus interaction</keyword>
<protein>
    <recommendedName>
        <fullName evidence="3">Virion host shutoff protein</fullName>
    </recommendedName>
</protein>
<evidence type="ECO:0000256" key="9">
    <source>
        <dbReference type="ARBA" id="ARBA00023247"/>
    </source>
</evidence>
<dbReference type="EMBL" id="KY385637">
    <property type="protein sequence ID" value="AQS79174.1"/>
    <property type="molecule type" value="Genomic_DNA"/>
</dbReference>
<keyword evidence="7" id="KW-0694">RNA-binding</keyword>
<dbReference type="OrthoDB" id="6970at10239"/>
<accession>A0A1S6JLM4</accession>
<dbReference type="GO" id="GO:0003723">
    <property type="term" value="F:RNA binding"/>
    <property type="evidence" value="ECO:0007669"/>
    <property type="project" value="UniProtKB-KW"/>
</dbReference>
<reference evidence="11 12" key="1">
    <citation type="journal article" date="2017" name="Arch. Virol.">
        <title>Sequence of the ateline alphaherpesvirus 1 (HVA1) genome.</title>
        <authorList>
            <person name="Eberle R."/>
            <person name="Black D.H."/>
        </authorList>
    </citation>
    <scope>NUCLEOTIDE SEQUENCE [LARGE SCALE GENOMIC DNA]</scope>
    <source>
        <strain evidence="11">Lennette</strain>
    </source>
</reference>
<organismHost>
    <name type="scientific">Ateles</name>
    <dbReference type="NCBI Taxonomy" id="9506"/>
</organismHost>
<comment type="similarity">
    <text evidence="2">Belongs to the herpesviridae VHS protein family.</text>
</comment>
<keyword evidence="9" id="KW-1262">Eukaryotic host gene expression shutoff by virus</keyword>
<dbReference type="Proteomes" id="UP000243553">
    <property type="component" value="Segment"/>
</dbReference>
<keyword evidence="4" id="KW-1192">Host mRNA suppression by virus</keyword>
<dbReference type="KEGG" id="vg:32707791"/>